<dbReference type="Gene3D" id="3.50.50.60">
    <property type="entry name" value="FAD/NAD(P)-binding domain"/>
    <property type="match status" value="2"/>
</dbReference>
<reference evidence="14 15" key="1">
    <citation type="submission" date="2016-06" db="EMBL/GenBank/DDBJ databases">
        <authorList>
            <person name="Olsen C.W."/>
            <person name="Carey S."/>
            <person name="Hinshaw L."/>
            <person name="Karasin A.I."/>
        </authorList>
    </citation>
    <scope>NUCLEOTIDE SEQUENCE [LARGE SCALE GENOMIC DNA]</scope>
    <source>
        <strain evidence="14 15">LZ-22</strain>
    </source>
</reference>
<proteinExistence type="inferred from homology"/>
<feature type="binding site" evidence="9">
    <location>
        <position position="318"/>
    </location>
    <ligand>
        <name>FAD</name>
        <dbReference type="ChEBI" id="CHEBI:57692"/>
    </ligand>
</feature>
<dbReference type="GO" id="GO:0050660">
    <property type="term" value="F:flavin adenine dinucleotide binding"/>
    <property type="evidence" value="ECO:0007669"/>
    <property type="project" value="TreeGrafter"/>
</dbReference>
<dbReference type="PIRSF" id="PIRSF000350">
    <property type="entry name" value="Mercury_reductase_MerA"/>
    <property type="match status" value="1"/>
</dbReference>
<dbReference type="PRINTS" id="PR00368">
    <property type="entry name" value="FADPNR"/>
</dbReference>
<dbReference type="PANTHER" id="PTHR22912">
    <property type="entry name" value="DISULFIDE OXIDOREDUCTASE"/>
    <property type="match status" value="1"/>
</dbReference>
<feature type="binding site" evidence="9">
    <location>
        <position position="56"/>
    </location>
    <ligand>
        <name>FAD</name>
        <dbReference type="ChEBI" id="CHEBI:57692"/>
    </ligand>
</feature>
<evidence type="ECO:0000313" key="14">
    <source>
        <dbReference type="EMBL" id="SDB80247.1"/>
    </source>
</evidence>
<dbReference type="GO" id="GO:0004148">
    <property type="term" value="F:dihydrolipoyl dehydrogenase (NADH) activity"/>
    <property type="evidence" value="ECO:0007669"/>
    <property type="project" value="TreeGrafter"/>
</dbReference>
<keyword evidence="15" id="KW-1185">Reference proteome</keyword>
<evidence type="ECO:0000256" key="10">
    <source>
        <dbReference type="PIRSR" id="PIRSR000350-4"/>
    </source>
</evidence>
<feature type="domain" description="Pyridine nucleotide-disulphide oxidoreductase dimerisation" evidence="12">
    <location>
        <begin position="354"/>
        <end position="463"/>
    </location>
</feature>
<evidence type="ECO:0000256" key="2">
    <source>
        <dbReference type="ARBA" id="ARBA00022630"/>
    </source>
</evidence>
<keyword evidence="2 11" id="KW-0285">Flavoprotein</keyword>
<feature type="binding site" evidence="9">
    <location>
        <begin position="187"/>
        <end position="194"/>
    </location>
    <ligand>
        <name>NAD(+)</name>
        <dbReference type="ChEBI" id="CHEBI:57540"/>
    </ligand>
</feature>
<dbReference type="PRINTS" id="PR00411">
    <property type="entry name" value="PNDRDTASEI"/>
</dbReference>
<dbReference type="Pfam" id="PF07992">
    <property type="entry name" value="Pyr_redox_2"/>
    <property type="match status" value="1"/>
</dbReference>
<feature type="binding site" evidence="9">
    <location>
        <position position="277"/>
    </location>
    <ligand>
        <name>NAD(+)</name>
        <dbReference type="ChEBI" id="CHEBI:57540"/>
    </ligand>
</feature>
<dbReference type="SUPFAM" id="SSF51905">
    <property type="entry name" value="FAD/NAD(P)-binding domain"/>
    <property type="match status" value="1"/>
</dbReference>
<dbReference type="GO" id="GO:0006103">
    <property type="term" value="P:2-oxoglutarate metabolic process"/>
    <property type="evidence" value="ECO:0007669"/>
    <property type="project" value="TreeGrafter"/>
</dbReference>
<dbReference type="PROSITE" id="PS00076">
    <property type="entry name" value="PYRIDINE_REDOX_1"/>
    <property type="match status" value="1"/>
</dbReference>
<evidence type="ECO:0000313" key="15">
    <source>
        <dbReference type="Proteomes" id="UP000199086"/>
    </source>
</evidence>
<evidence type="ECO:0000256" key="4">
    <source>
        <dbReference type="ARBA" id="ARBA00023002"/>
    </source>
</evidence>
<keyword evidence="6" id="KW-1015">Disulfide bond</keyword>
<comment type="similarity">
    <text evidence="1 11">Belongs to the class-I pyridine nucleotide-disulfide oxidoreductase family.</text>
</comment>
<comment type="cofactor">
    <cofactor evidence="9">
        <name>FAD</name>
        <dbReference type="ChEBI" id="CHEBI:57692"/>
    </cofactor>
    <text evidence="9">Binds 1 FAD per subunit.</text>
</comment>
<name>A0A1G6GE42_9ACTN</name>
<dbReference type="InterPro" id="IPR023753">
    <property type="entry name" value="FAD/NAD-binding_dom"/>
</dbReference>
<keyword evidence="7 11" id="KW-0676">Redox-active center</keyword>
<accession>A0A1G6GE42</accession>
<evidence type="ECO:0000259" key="12">
    <source>
        <dbReference type="Pfam" id="PF02852"/>
    </source>
</evidence>
<keyword evidence="3 9" id="KW-0274">FAD</keyword>
<feature type="active site" description="Proton acceptor" evidence="8">
    <location>
        <position position="453"/>
    </location>
</feature>
<evidence type="ECO:0000256" key="7">
    <source>
        <dbReference type="ARBA" id="ARBA00023284"/>
    </source>
</evidence>
<keyword evidence="4 11" id="KW-0560">Oxidoreductase</keyword>
<dbReference type="InterPro" id="IPR036188">
    <property type="entry name" value="FAD/NAD-bd_sf"/>
</dbReference>
<evidence type="ECO:0000256" key="3">
    <source>
        <dbReference type="ARBA" id="ARBA00022827"/>
    </source>
</evidence>
<dbReference type="InterPro" id="IPR001100">
    <property type="entry name" value="Pyr_nuc-diS_OxRdtase"/>
</dbReference>
<keyword evidence="5 9" id="KW-0520">NAD</keyword>
<gene>
    <name evidence="14" type="ORF">GA0111570_10233</name>
</gene>
<organism evidence="14 15">
    <name type="scientific">Raineyella antarctica</name>
    <dbReference type="NCBI Taxonomy" id="1577474"/>
    <lineage>
        <taxon>Bacteria</taxon>
        <taxon>Bacillati</taxon>
        <taxon>Actinomycetota</taxon>
        <taxon>Actinomycetes</taxon>
        <taxon>Propionibacteriales</taxon>
        <taxon>Propionibacteriaceae</taxon>
        <taxon>Raineyella</taxon>
    </lineage>
</organism>
<dbReference type="SUPFAM" id="SSF55424">
    <property type="entry name" value="FAD/NAD-linked reductases, dimerisation (C-terminal) domain"/>
    <property type="match status" value="1"/>
</dbReference>
<evidence type="ECO:0000259" key="13">
    <source>
        <dbReference type="Pfam" id="PF07992"/>
    </source>
</evidence>
<evidence type="ECO:0000256" key="6">
    <source>
        <dbReference type="ARBA" id="ARBA00023157"/>
    </source>
</evidence>
<dbReference type="Proteomes" id="UP000199086">
    <property type="component" value="Unassembled WGS sequence"/>
</dbReference>
<evidence type="ECO:0000256" key="9">
    <source>
        <dbReference type="PIRSR" id="PIRSR000350-3"/>
    </source>
</evidence>
<evidence type="ECO:0000256" key="1">
    <source>
        <dbReference type="ARBA" id="ARBA00007532"/>
    </source>
</evidence>
<protein>
    <submittedName>
        <fullName evidence="14">Mycothione reductase</fullName>
    </submittedName>
</protein>
<dbReference type="STRING" id="1577474.GA0111570_10233"/>
<evidence type="ECO:0000256" key="8">
    <source>
        <dbReference type="PIRSR" id="PIRSR000350-2"/>
    </source>
</evidence>
<dbReference type="Gene3D" id="3.30.390.30">
    <property type="match status" value="1"/>
</dbReference>
<feature type="domain" description="FAD/NAD(P)-binding" evidence="13">
    <location>
        <begin position="7"/>
        <end position="332"/>
    </location>
</feature>
<dbReference type="AlphaFoldDB" id="A0A1G6GE42"/>
<keyword evidence="9" id="KW-0547">Nucleotide-binding</keyword>
<dbReference type="PANTHER" id="PTHR22912:SF217">
    <property type="entry name" value="DIHYDROLIPOYL DEHYDROGENASE"/>
    <property type="match status" value="1"/>
</dbReference>
<feature type="disulfide bond" description="Redox-active" evidence="10">
    <location>
        <begin position="47"/>
        <end position="52"/>
    </location>
</feature>
<dbReference type="NCBIfam" id="NF005884">
    <property type="entry name" value="PRK07846.1"/>
    <property type="match status" value="1"/>
</dbReference>
<evidence type="ECO:0000256" key="11">
    <source>
        <dbReference type="RuleBase" id="RU003691"/>
    </source>
</evidence>
<sequence length="470" mass="50887">MGIVRHFDICVIGSGSGNSIIDERFADRQVAIIDAGVGPDKLFGGTCLNLGCIPTKMYVHPADLAASVQHARDLGIDLTLDGVHWRAVRDRIFGRIDPITEAGRQWRTTGMPNVTLLQGRAHFSGLRRLTVVAEDGSTEDITADQVVIAAGSRVRRPDVPGAEEVTLHSSDTVMRIDELPRRMVILGGGFVAAEFAHLFSAFGVEVTVVSRSGALLRREDEDVSRRFTQSLSERCTVRLKEHLESFEQLEDGRIRVNTVGPSGPASYDTDLVLTAIGRTRNGDTLATEATGLELAADGRIPVDKYQRTPVQGIWALGDVSSEHLLKHVANAEARTVQHNLLSPHHPVATDHRYVPHAVFGSPQVAAVGLTEQAARALGITYVSAVQQYGDVAYGWAMEDTGHFCKLLADPVTGHLLGAHIIGPEASILIQPVLQAMSFGLDVRAMARGQYWIHPALTEVLENALLALPLD</sequence>
<dbReference type="EMBL" id="FMYF01000002">
    <property type="protein sequence ID" value="SDB80247.1"/>
    <property type="molecule type" value="Genomic_DNA"/>
</dbReference>
<dbReference type="InterPro" id="IPR004099">
    <property type="entry name" value="Pyr_nucl-diS_OxRdtase_dimer"/>
</dbReference>
<dbReference type="InterPro" id="IPR050151">
    <property type="entry name" value="Class-I_Pyr_Nuc-Dis_Oxidored"/>
</dbReference>
<dbReference type="Pfam" id="PF02852">
    <property type="entry name" value="Pyr_redox_dim"/>
    <property type="match status" value="1"/>
</dbReference>
<dbReference type="InterPro" id="IPR012999">
    <property type="entry name" value="Pyr_OxRdtase_I_AS"/>
</dbReference>
<evidence type="ECO:0000256" key="5">
    <source>
        <dbReference type="ARBA" id="ARBA00023027"/>
    </source>
</evidence>
<dbReference type="InterPro" id="IPR016156">
    <property type="entry name" value="FAD/NAD-linked_Rdtase_dimer_sf"/>
</dbReference>